<evidence type="ECO:0000313" key="13">
    <source>
        <dbReference type="EMBL" id="SNT58597.1"/>
    </source>
</evidence>
<dbReference type="Gene3D" id="1.10.510.10">
    <property type="entry name" value="Transferase(Phosphotransferase) domain 1"/>
    <property type="match status" value="1"/>
</dbReference>
<feature type="region of interest" description="Disordered" evidence="10">
    <location>
        <begin position="289"/>
        <end position="320"/>
    </location>
</feature>
<dbReference type="RefSeq" id="WP_089229250.1">
    <property type="nucleotide sequence ID" value="NZ_FZOF01000050.1"/>
</dbReference>
<evidence type="ECO:0000313" key="14">
    <source>
        <dbReference type="Proteomes" id="UP000198280"/>
    </source>
</evidence>
<dbReference type="GO" id="GO:0005524">
    <property type="term" value="F:ATP binding"/>
    <property type="evidence" value="ECO:0007669"/>
    <property type="project" value="UniProtKB-UniRule"/>
</dbReference>
<name>A0A239NUQ1_9ACTN</name>
<dbReference type="PANTHER" id="PTHR43289:SF6">
    <property type="entry name" value="SERINE_THREONINE-PROTEIN KINASE NEKL-3"/>
    <property type="match status" value="1"/>
</dbReference>
<keyword evidence="2 13" id="KW-0723">Serine/threonine-protein kinase</keyword>
<evidence type="ECO:0000259" key="12">
    <source>
        <dbReference type="PROSITE" id="PS50011"/>
    </source>
</evidence>
<dbReference type="InterPro" id="IPR017441">
    <property type="entry name" value="Protein_kinase_ATP_BS"/>
</dbReference>
<keyword evidence="3" id="KW-0808">Transferase</keyword>
<proteinExistence type="predicted"/>
<dbReference type="EC" id="2.7.11.1" evidence="1"/>
<dbReference type="FunFam" id="1.10.510.10:FF:000021">
    <property type="entry name" value="Serine/threonine protein kinase"/>
    <property type="match status" value="1"/>
</dbReference>
<dbReference type="OrthoDB" id="9762169at2"/>
<evidence type="ECO:0000256" key="10">
    <source>
        <dbReference type="SAM" id="MobiDB-lite"/>
    </source>
</evidence>
<evidence type="ECO:0000256" key="4">
    <source>
        <dbReference type="ARBA" id="ARBA00022741"/>
    </source>
</evidence>
<dbReference type="Gene3D" id="3.30.200.20">
    <property type="entry name" value="Phosphorylase Kinase, domain 1"/>
    <property type="match status" value="1"/>
</dbReference>
<dbReference type="PROSITE" id="PS50011">
    <property type="entry name" value="PROTEIN_KINASE_DOM"/>
    <property type="match status" value="1"/>
</dbReference>
<feature type="transmembrane region" description="Helical" evidence="11">
    <location>
        <begin position="422"/>
        <end position="441"/>
    </location>
</feature>
<dbReference type="PROSITE" id="PS00107">
    <property type="entry name" value="PROTEIN_KINASE_ATP"/>
    <property type="match status" value="1"/>
</dbReference>
<dbReference type="FunFam" id="3.30.200.20:FF:000035">
    <property type="entry name" value="Serine/threonine protein kinase Stk1"/>
    <property type="match status" value="1"/>
</dbReference>
<dbReference type="Proteomes" id="UP000198280">
    <property type="component" value="Unassembled WGS sequence"/>
</dbReference>
<accession>A0A239NUQ1</accession>
<dbReference type="SMART" id="SM00220">
    <property type="entry name" value="S_TKc"/>
    <property type="match status" value="1"/>
</dbReference>
<feature type="compositionally biased region" description="Low complexity" evidence="10">
    <location>
        <begin position="289"/>
        <end position="310"/>
    </location>
</feature>
<feature type="transmembrane region" description="Helical" evidence="11">
    <location>
        <begin position="468"/>
        <end position="489"/>
    </location>
</feature>
<keyword evidence="11" id="KW-0812">Transmembrane</keyword>
<keyword evidence="14" id="KW-1185">Reference proteome</keyword>
<evidence type="ECO:0000256" key="6">
    <source>
        <dbReference type="ARBA" id="ARBA00022840"/>
    </source>
</evidence>
<evidence type="ECO:0000256" key="8">
    <source>
        <dbReference type="ARBA" id="ARBA00048679"/>
    </source>
</evidence>
<reference evidence="13 14" key="1">
    <citation type="submission" date="2017-06" db="EMBL/GenBank/DDBJ databases">
        <authorList>
            <person name="Kim H.J."/>
            <person name="Triplett B.A."/>
        </authorList>
    </citation>
    <scope>NUCLEOTIDE SEQUENCE [LARGE SCALE GENOMIC DNA]</scope>
    <source>
        <strain evidence="13 14">CGMCC 4.1858</strain>
    </source>
</reference>
<protein>
    <recommendedName>
        <fullName evidence="1">non-specific serine/threonine protein kinase</fullName>
        <ecNumber evidence="1">2.7.11.1</ecNumber>
    </recommendedName>
</protein>
<comment type="catalytic activity">
    <reaction evidence="7">
        <text>L-threonyl-[protein] + ATP = O-phospho-L-threonyl-[protein] + ADP + H(+)</text>
        <dbReference type="Rhea" id="RHEA:46608"/>
        <dbReference type="Rhea" id="RHEA-COMP:11060"/>
        <dbReference type="Rhea" id="RHEA-COMP:11605"/>
        <dbReference type="ChEBI" id="CHEBI:15378"/>
        <dbReference type="ChEBI" id="CHEBI:30013"/>
        <dbReference type="ChEBI" id="CHEBI:30616"/>
        <dbReference type="ChEBI" id="CHEBI:61977"/>
        <dbReference type="ChEBI" id="CHEBI:456216"/>
        <dbReference type="EC" id="2.7.11.1"/>
    </reaction>
</comment>
<evidence type="ECO:0000256" key="2">
    <source>
        <dbReference type="ARBA" id="ARBA00022527"/>
    </source>
</evidence>
<evidence type="ECO:0000256" key="7">
    <source>
        <dbReference type="ARBA" id="ARBA00047899"/>
    </source>
</evidence>
<dbReference type="EMBL" id="FZOF01000050">
    <property type="protein sequence ID" value="SNT58597.1"/>
    <property type="molecule type" value="Genomic_DNA"/>
</dbReference>
<sequence length="498" mass="51756">MRVLSGRYELVETVGRGGMGEVWRGVDRELGRAVAVKVLPPELTRHEEFRSRFRREARTVASLTHRGIAVLHDVGEDTGEDEAVPYLVMEFIDGRTLAEVLGDGPLTMERSTAIMRDVADALAHSHAQGLVHRDVKPSNVMITADGQVKILDFGIAKVVADTATRLTATGMTVGTPAYLSPEQIHGTAVDARTDQYSLGCLFYELLTGRPPFTGDSPFAVMNQHLAKDPVPPSALRPQLPADVDAVVLRALAKQPDQRFLGMGALRDALGSLHSGGSLAGTAGGTRLAGAQDQAAVPGGAPGRAQAAAAAPPLPPQPVSAPTVPPVTGAFGAPPPVATPAPGRVTFGALWRGERLAPFVATLLSLPVVISAWDSYEYAGSTTTVALVASWLTALVLTFLRPGLAGAFAAVAPATLLSVRDDMPGTVVLALLVVACAAGVFYRSGLAAQALSYGAILCAGPVIANTTGYYGEGATFLLLAAAACTALAVVRHPRRHGEG</sequence>
<dbReference type="GO" id="GO:0045717">
    <property type="term" value="P:negative regulation of fatty acid biosynthetic process"/>
    <property type="evidence" value="ECO:0007669"/>
    <property type="project" value="UniProtKB-ARBA"/>
</dbReference>
<dbReference type="InterPro" id="IPR008271">
    <property type="entry name" value="Ser/Thr_kinase_AS"/>
</dbReference>
<feature type="compositionally biased region" description="Pro residues" evidence="10">
    <location>
        <begin position="311"/>
        <end position="320"/>
    </location>
</feature>
<dbReference type="InterPro" id="IPR011009">
    <property type="entry name" value="Kinase-like_dom_sf"/>
</dbReference>
<keyword evidence="5 13" id="KW-0418">Kinase</keyword>
<gene>
    <name evidence="13" type="ORF">SAMN05216252_15019</name>
</gene>
<organism evidence="13 14">
    <name type="scientific">Actinacidiphila glaucinigra</name>
    <dbReference type="NCBI Taxonomy" id="235986"/>
    <lineage>
        <taxon>Bacteria</taxon>
        <taxon>Bacillati</taxon>
        <taxon>Actinomycetota</taxon>
        <taxon>Actinomycetes</taxon>
        <taxon>Kitasatosporales</taxon>
        <taxon>Streptomycetaceae</taxon>
        <taxon>Actinacidiphila</taxon>
    </lineage>
</organism>
<dbReference type="PANTHER" id="PTHR43289">
    <property type="entry name" value="MITOGEN-ACTIVATED PROTEIN KINASE KINASE KINASE 20-RELATED"/>
    <property type="match status" value="1"/>
</dbReference>
<dbReference type="Pfam" id="PF00069">
    <property type="entry name" value="Pkinase"/>
    <property type="match status" value="1"/>
</dbReference>
<keyword evidence="4 9" id="KW-0547">Nucleotide-binding</keyword>
<evidence type="ECO:0000256" key="5">
    <source>
        <dbReference type="ARBA" id="ARBA00022777"/>
    </source>
</evidence>
<dbReference type="PROSITE" id="PS00108">
    <property type="entry name" value="PROTEIN_KINASE_ST"/>
    <property type="match status" value="1"/>
</dbReference>
<feature type="transmembrane region" description="Helical" evidence="11">
    <location>
        <begin position="384"/>
        <end position="410"/>
    </location>
</feature>
<dbReference type="InterPro" id="IPR000719">
    <property type="entry name" value="Prot_kinase_dom"/>
</dbReference>
<dbReference type="AlphaFoldDB" id="A0A239NUQ1"/>
<dbReference type="CDD" id="cd14014">
    <property type="entry name" value="STKc_PknB_like"/>
    <property type="match status" value="1"/>
</dbReference>
<feature type="transmembrane region" description="Helical" evidence="11">
    <location>
        <begin position="355"/>
        <end position="372"/>
    </location>
</feature>
<dbReference type="GO" id="GO:0004674">
    <property type="term" value="F:protein serine/threonine kinase activity"/>
    <property type="evidence" value="ECO:0007669"/>
    <property type="project" value="UniProtKB-KW"/>
</dbReference>
<dbReference type="SUPFAM" id="SSF56112">
    <property type="entry name" value="Protein kinase-like (PK-like)"/>
    <property type="match status" value="1"/>
</dbReference>
<comment type="catalytic activity">
    <reaction evidence="8">
        <text>L-seryl-[protein] + ATP = O-phospho-L-seryl-[protein] + ADP + H(+)</text>
        <dbReference type="Rhea" id="RHEA:17989"/>
        <dbReference type="Rhea" id="RHEA-COMP:9863"/>
        <dbReference type="Rhea" id="RHEA-COMP:11604"/>
        <dbReference type="ChEBI" id="CHEBI:15378"/>
        <dbReference type="ChEBI" id="CHEBI:29999"/>
        <dbReference type="ChEBI" id="CHEBI:30616"/>
        <dbReference type="ChEBI" id="CHEBI:83421"/>
        <dbReference type="ChEBI" id="CHEBI:456216"/>
        <dbReference type="EC" id="2.7.11.1"/>
    </reaction>
</comment>
<keyword evidence="11" id="KW-0472">Membrane</keyword>
<feature type="binding site" evidence="9">
    <location>
        <position position="37"/>
    </location>
    <ligand>
        <name>ATP</name>
        <dbReference type="ChEBI" id="CHEBI:30616"/>
    </ligand>
</feature>
<evidence type="ECO:0000256" key="3">
    <source>
        <dbReference type="ARBA" id="ARBA00022679"/>
    </source>
</evidence>
<evidence type="ECO:0000256" key="9">
    <source>
        <dbReference type="PROSITE-ProRule" id="PRU10141"/>
    </source>
</evidence>
<evidence type="ECO:0000256" key="11">
    <source>
        <dbReference type="SAM" id="Phobius"/>
    </source>
</evidence>
<evidence type="ECO:0000256" key="1">
    <source>
        <dbReference type="ARBA" id="ARBA00012513"/>
    </source>
</evidence>
<keyword evidence="6 9" id="KW-0067">ATP-binding</keyword>
<feature type="domain" description="Protein kinase" evidence="12">
    <location>
        <begin position="8"/>
        <end position="270"/>
    </location>
</feature>
<keyword evidence="11" id="KW-1133">Transmembrane helix</keyword>